<comment type="caution">
    <text evidence="9">The sequence shown here is derived from an EMBL/GenBank/DDBJ whole genome shotgun (WGS) entry which is preliminary data.</text>
</comment>
<evidence type="ECO:0000256" key="8">
    <source>
        <dbReference type="RuleBase" id="RU000417"/>
    </source>
</evidence>
<reference evidence="9 10" key="1">
    <citation type="submission" date="2020-05" db="EMBL/GenBank/DDBJ databases">
        <authorList>
            <person name="Petersen J."/>
            <person name="Sayavedra L."/>
        </authorList>
    </citation>
    <scope>NUCLEOTIDE SEQUENCE [LARGE SCALE GENOMIC DNA]</scope>
    <source>
        <strain evidence="9">B azoricus SOX ET2 1586I</strain>
    </source>
</reference>
<organism evidence="9 10">
    <name type="scientific">Bathymodiolus thermophilus thioautotrophic gill symbiont</name>
    <dbReference type="NCBI Taxonomy" id="2360"/>
    <lineage>
        <taxon>Bacteria</taxon>
        <taxon>Pseudomonadati</taxon>
        <taxon>Pseudomonadota</taxon>
        <taxon>Gammaproteobacteria</taxon>
        <taxon>sulfur-oxidizing symbionts</taxon>
    </lineage>
</organism>
<keyword evidence="1 6" id="KW-0489">Methyltransferase</keyword>
<dbReference type="EMBL" id="CAHJWF010000140">
    <property type="protein sequence ID" value="CAB5499699.1"/>
    <property type="molecule type" value="Genomic_DNA"/>
</dbReference>
<dbReference type="InterPro" id="IPR050750">
    <property type="entry name" value="C5-MTase"/>
</dbReference>
<dbReference type="InterPro" id="IPR018117">
    <property type="entry name" value="C5_DNA_meth_AS"/>
</dbReference>
<evidence type="ECO:0000256" key="6">
    <source>
        <dbReference type="PROSITE-ProRule" id="PRU01016"/>
    </source>
</evidence>
<sequence length="659" mass="75200">MAISKNNSFKFIDLFSGIGGFHLAMHNLGGECVFSSEIDEQARKTYQHNFKDISPNIFKNGLFNDDIRAISPDEIPDFDVLCAGFPCQPFSQAGFKKGFADNHKSERGNLFFNIVDIIEAKKPKAFFLENVRGIVKHDDGKTFKKIQEVLTKELGYSFYYKVVKASDYGLPQLRPRTFMIGFRNDDKSENFDFPKELPLNFNMSDVWGGECSREVGFTIRVGGRGSNISDRRNWDAYLVDGEVKKLMPEQAKKMQGFPSEFDFPVSNTQAMKQLGNSVAIDAIRECGKTLLDYMATLKTENNNNTKNKGEWTELYSFLKIINDKKLFMSDKDLIANKENYLTVTKVSTLNIEQSCCLESGDKVIVKNEKTGEEKEVLVLEFLNKKLLKNWASIIKKGKGAFNIPEFDILQNQLGVTIIKGGNSNQKADIILDIENSSINKKDEGFGIKSYLGSKPTLLNASGNTNFIFKVKNLPSKYLDEINAINTRTKLKDRIEKIYKLGGELEFFKIERDTMRYNLELIDSNMPEIISKMLIEFFVNRISSIKKNIQEVISAKNLNTANAEDFQSLEIKIKRLLVAILLGFFAGKKWDGHYNAKGTIVVKDDGEQVAFHIIEQEVLEDYLFENIKFDTPSTTRHRYGSLILENDKQMHFKLNMQLRF</sequence>
<keyword evidence="2 6" id="KW-0808">Transferase</keyword>
<dbReference type="PANTHER" id="PTHR46098:SF1">
    <property type="entry name" value="TRNA (CYTOSINE(38)-C(5))-METHYLTRANSFERASE"/>
    <property type="match status" value="1"/>
</dbReference>
<dbReference type="Proteomes" id="UP000626656">
    <property type="component" value="Unassembled WGS sequence"/>
</dbReference>
<keyword evidence="4" id="KW-0680">Restriction system</keyword>
<dbReference type="RefSeq" id="WP_202784186.1">
    <property type="nucleotide sequence ID" value="NZ_CAHJWF010000140.1"/>
</dbReference>
<evidence type="ECO:0000313" key="9">
    <source>
        <dbReference type="EMBL" id="CAB5499699.1"/>
    </source>
</evidence>
<evidence type="ECO:0000256" key="1">
    <source>
        <dbReference type="ARBA" id="ARBA00022603"/>
    </source>
</evidence>
<dbReference type="SUPFAM" id="SSF53335">
    <property type="entry name" value="S-adenosyl-L-methionine-dependent methyltransferases"/>
    <property type="match status" value="1"/>
</dbReference>
<dbReference type="PROSITE" id="PS00094">
    <property type="entry name" value="C5_MTASE_1"/>
    <property type="match status" value="1"/>
</dbReference>
<keyword evidence="10" id="KW-1185">Reference proteome</keyword>
<dbReference type="CDD" id="cd00315">
    <property type="entry name" value="Cyt_C5_DNA_methylase"/>
    <property type="match status" value="1"/>
</dbReference>
<dbReference type="InterPro" id="IPR029063">
    <property type="entry name" value="SAM-dependent_MTases_sf"/>
</dbReference>
<dbReference type="InterPro" id="IPR001525">
    <property type="entry name" value="C5_MeTfrase"/>
</dbReference>
<accession>A0ABN7GAA7</accession>
<name>A0ABN7GAA7_9GAMM</name>
<dbReference type="PANTHER" id="PTHR46098">
    <property type="entry name" value="TRNA (CYTOSINE(38)-C(5))-METHYLTRANSFERASE"/>
    <property type="match status" value="1"/>
</dbReference>
<dbReference type="InterPro" id="IPR019062">
    <property type="entry name" value="Restrct_endonuc_II_HpaII"/>
</dbReference>
<proteinExistence type="inferred from homology"/>
<gene>
    <name evidence="9" type="ORF">AZO1586I_537</name>
</gene>
<feature type="active site" evidence="6">
    <location>
        <position position="87"/>
    </location>
</feature>
<dbReference type="PRINTS" id="PR00105">
    <property type="entry name" value="C5METTRFRASE"/>
</dbReference>
<dbReference type="PROSITE" id="PS51679">
    <property type="entry name" value="SAM_MT_C5"/>
    <property type="match status" value="1"/>
</dbReference>
<dbReference type="NCBIfam" id="TIGR00675">
    <property type="entry name" value="dcm"/>
    <property type="match status" value="1"/>
</dbReference>
<comment type="catalytic activity">
    <reaction evidence="5 8">
        <text>a 2'-deoxycytidine in DNA + S-adenosyl-L-methionine = a 5-methyl-2'-deoxycytidine in DNA + S-adenosyl-L-homocysteine + H(+)</text>
        <dbReference type="Rhea" id="RHEA:13681"/>
        <dbReference type="Rhea" id="RHEA-COMP:11369"/>
        <dbReference type="Rhea" id="RHEA-COMP:11370"/>
        <dbReference type="ChEBI" id="CHEBI:15378"/>
        <dbReference type="ChEBI" id="CHEBI:57856"/>
        <dbReference type="ChEBI" id="CHEBI:59789"/>
        <dbReference type="ChEBI" id="CHEBI:85452"/>
        <dbReference type="ChEBI" id="CHEBI:85454"/>
        <dbReference type="EC" id="2.1.1.37"/>
    </reaction>
</comment>
<evidence type="ECO:0000313" key="10">
    <source>
        <dbReference type="Proteomes" id="UP000626656"/>
    </source>
</evidence>
<evidence type="ECO:0000256" key="7">
    <source>
        <dbReference type="RuleBase" id="RU000416"/>
    </source>
</evidence>
<dbReference type="Gene3D" id="3.40.50.150">
    <property type="entry name" value="Vaccinia Virus protein VP39"/>
    <property type="match status" value="1"/>
</dbReference>
<evidence type="ECO:0000256" key="2">
    <source>
        <dbReference type="ARBA" id="ARBA00022679"/>
    </source>
</evidence>
<evidence type="ECO:0000256" key="4">
    <source>
        <dbReference type="ARBA" id="ARBA00022747"/>
    </source>
</evidence>
<comment type="similarity">
    <text evidence="6 7">Belongs to the class I-like SAM-binding methyltransferase superfamily. C5-methyltransferase family.</text>
</comment>
<keyword evidence="3 6" id="KW-0949">S-adenosyl-L-methionine</keyword>
<dbReference type="Pfam" id="PF09561">
    <property type="entry name" value="RE_HpaII"/>
    <property type="match status" value="1"/>
</dbReference>
<evidence type="ECO:0000256" key="3">
    <source>
        <dbReference type="ARBA" id="ARBA00022691"/>
    </source>
</evidence>
<evidence type="ECO:0000256" key="5">
    <source>
        <dbReference type="ARBA" id="ARBA00047422"/>
    </source>
</evidence>
<dbReference type="EC" id="2.1.1.37" evidence="8"/>
<dbReference type="Gene3D" id="3.90.120.10">
    <property type="entry name" value="DNA Methylase, subunit A, domain 2"/>
    <property type="match status" value="1"/>
</dbReference>
<dbReference type="Pfam" id="PF00145">
    <property type="entry name" value="DNA_methylase"/>
    <property type="match status" value="2"/>
</dbReference>
<protein>
    <recommendedName>
        <fullName evidence="8">Cytosine-specific methyltransferase</fullName>
        <ecNumber evidence="8">2.1.1.37</ecNumber>
    </recommendedName>
</protein>